<dbReference type="InterPro" id="IPR011606">
    <property type="entry name" value="Brnchd-chn_aa_trnsp_permease"/>
</dbReference>
<dbReference type="RefSeq" id="WP_242846943.1">
    <property type="nucleotide sequence ID" value="NZ_CP009687.1"/>
</dbReference>
<name>A0A0G3W7H6_9CLOT</name>
<comment type="similarity">
    <text evidence="2">Belongs to the AzlC family.</text>
</comment>
<keyword evidence="4" id="KW-1003">Cell membrane</keyword>
<gene>
    <name evidence="9" type="ORF">CACET_c11510</name>
</gene>
<keyword evidence="3" id="KW-0813">Transport</keyword>
<dbReference type="GO" id="GO:0005886">
    <property type="term" value="C:plasma membrane"/>
    <property type="evidence" value="ECO:0007669"/>
    <property type="project" value="UniProtKB-SubCell"/>
</dbReference>
<feature type="transmembrane region" description="Helical" evidence="8">
    <location>
        <begin position="20"/>
        <end position="40"/>
    </location>
</feature>
<evidence type="ECO:0000256" key="1">
    <source>
        <dbReference type="ARBA" id="ARBA00004651"/>
    </source>
</evidence>
<accession>A0A0G3W7H6</accession>
<feature type="transmembrane region" description="Helical" evidence="8">
    <location>
        <begin position="169"/>
        <end position="187"/>
    </location>
</feature>
<feature type="transmembrane region" description="Helical" evidence="8">
    <location>
        <begin position="217"/>
        <end position="233"/>
    </location>
</feature>
<keyword evidence="6 8" id="KW-1133">Transmembrane helix</keyword>
<keyword evidence="5 8" id="KW-0812">Transmembrane</keyword>
<dbReference type="STRING" id="84022.CACET_c11510"/>
<keyword evidence="10" id="KW-1185">Reference proteome</keyword>
<protein>
    <submittedName>
        <fullName evidence="9">Branched-chain amino acid permease</fullName>
    </submittedName>
</protein>
<dbReference type="AlphaFoldDB" id="A0A0G3W7H6"/>
<dbReference type="KEGG" id="cace:CACET_c11510"/>
<feature type="transmembrane region" description="Helical" evidence="8">
    <location>
        <begin position="138"/>
        <end position="163"/>
    </location>
</feature>
<dbReference type="EMBL" id="CP009687">
    <property type="protein sequence ID" value="AKL94616.1"/>
    <property type="molecule type" value="Genomic_DNA"/>
</dbReference>
<evidence type="ECO:0000256" key="5">
    <source>
        <dbReference type="ARBA" id="ARBA00022692"/>
    </source>
</evidence>
<keyword evidence="7 8" id="KW-0472">Membrane</keyword>
<dbReference type="PATRIC" id="fig|84022.6.peg.1132"/>
<feature type="transmembrane region" description="Helical" evidence="8">
    <location>
        <begin position="194"/>
        <end position="211"/>
    </location>
</feature>
<sequence length="241" mass="26333">MNRNASYALESWNILTVKEVLKDCLPITAGVIPFGLTCGIMGRTAGFSALEITLMSMTVFAGAAQFMAIAMINSGITNWGVIVFTTLLVNLRHLLMGASLSPYLLKQSRSLQYLLAFSMTDESYALTINRTEKKGYDAYYQLGISYLLYMIWVSSTFIGALLYHNIPNPLEWGLDFVIPLTFMVLLIPRLINPTALLVALVSAVAAVAGALHLPGKWYIIVAAVAASVVGGFIERGRKNEL</sequence>
<evidence type="ECO:0000256" key="2">
    <source>
        <dbReference type="ARBA" id="ARBA00010735"/>
    </source>
</evidence>
<dbReference type="Proteomes" id="UP000035704">
    <property type="component" value="Chromosome"/>
</dbReference>
<dbReference type="Pfam" id="PF03591">
    <property type="entry name" value="AzlC"/>
    <property type="match status" value="1"/>
</dbReference>
<organism evidence="9 10">
    <name type="scientific">Clostridium aceticum</name>
    <dbReference type="NCBI Taxonomy" id="84022"/>
    <lineage>
        <taxon>Bacteria</taxon>
        <taxon>Bacillati</taxon>
        <taxon>Bacillota</taxon>
        <taxon>Clostridia</taxon>
        <taxon>Eubacteriales</taxon>
        <taxon>Clostridiaceae</taxon>
        <taxon>Clostridium</taxon>
    </lineage>
</organism>
<reference evidence="9 10" key="1">
    <citation type="submission" date="2014-10" db="EMBL/GenBank/DDBJ databases">
        <title>Genome sequence of Clostridium aceticum DSM 1496.</title>
        <authorList>
            <person name="Poehlein A."/>
            <person name="Schiel-Bengelsdorf B."/>
            <person name="Gottschalk G."/>
            <person name="Duerre P."/>
            <person name="Daniel R."/>
        </authorList>
    </citation>
    <scope>NUCLEOTIDE SEQUENCE [LARGE SCALE GENOMIC DNA]</scope>
    <source>
        <strain evidence="9 10">DSM 1496</strain>
    </source>
</reference>
<dbReference type="PANTHER" id="PTHR34979:SF1">
    <property type="entry name" value="INNER MEMBRANE PROTEIN YGAZ"/>
    <property type="match status" value="1"/>
</dbReference>
<dbReference type="GO" id="GO:1903785">
    <property type="term" value="P:L-valine transmembrane transport"/>
    <property type="evidence" value="ECO:0007669"/>
    <property type="project" value="TreeGrafter"/>
</dbReference>
<evidence type="ECO:0000313" key="9">
    <source>
        <dbReference type="EMBL" id="AKL94616.1"/>
    </source>
</evidence>
<evidence type="ECO:0000256" key="4">
    <source>
        <dbReference type="ARBA" id="ARBA00022475"/>
    </source>
</evidence>
<proteinExistence type="inferred from homology"/>
<evidence type="ECO:0000313" key="10">
    <source>
        <dbReference type="Proteomes" id="UP000035704"/>
    </source>
</evidence>
<evidence type="ECO:0000256" key="3">
    <source>
        <dbReference type="ARBA" id="ARBA00022448"/>
    </source>
</evidence>
<evidence type="ECO:0000256" key="7">
    <source>
        <dbReference type="ARBA" id="ARBA00023136"/>
    </source>
</evidence>
<evidence type="ECO:0000256" key="8">
    <source>
        <dbReference type="SAM" id="Phobius"/>
    </source>
</evidence>
<comment type="subcellular location">
    <subcellularLocation>
        <location evidence="1">Cell membrane</location>
        <topology evidence="1">Multi-pass membrane protein</topology>
    </subcellularLocation>
</comment>
<dbReference type="PANTHER" id="PTHR34979">
    <property type="entry name" value="INNER MEMBRANE PROTEIN YGAZ"/>
    <property type="match status" value="1"/>
</dbReference>
<evidence type="ECO:0000256" key="6">
    <source>
        <dbReference type="ARBA" id="ARBA00022989"/>
    </source>
</evidence>